<evidence type="ECO:0000313" key="7">
    <source>
        <dbReference type="EMBL" id="MCL7041562.1"/>
    </source>
</evidence>
<dbReference type="SUPFAM" id="SSF101936">
    <property type="entry name" value="DNA-binding pseudobarrel domain"/>
    <property type="match status" value="1"/>
</dbReference>
<feature type="non-terminal residue" evidence="7">
    <location>
        <position position="111"/>
    </location>
</feature>
<evidence type="ECO:0000256" key="3">
    <source>
        <dbReference type="ARBA" id="ARBA00023125"/>
    </source>
</evidence>
<evidence type="ECO:0000259" key="6">
    <source>
        <dbReference type="PROSITE" id="PS50863"/>
    </source>
</evidence>
<keyword evidence="8" id="KW-1185">Reference proteome</keyword>
<dbReference type="Gene3D" id="2.40.330.10">
    <property type="entry name" value="DNA-binding pseudobarrel domain"/>
    <property type="match status" value="1"/>
</dbReference>
<feature type="domain" description="TF-B3" evidence="6">
    <location>
        <begin position="1"/>
        <end position="88"/>
    </location>
</feature>
<dbReference type="InterPro" id="IPR015300">
    <property type="entry name" value="DNA-bd_pseudobarrel_sf"/>
</dbReference>
<dbReference type="Pfam" id="PF02362">
    <property type="entry name" value="B3"/>
    <property type="match status" value="1"/>
</dbReference>
<organism evidence="7 8">
    <name type="scientific">Papaver nudicaule</name>
    <name type="common">Iceland poppy</name>
    <dbReference type="NCBI Taxonomy" id="74823"/>
    <lineage>
        <taxon>Eukaryota</taxon>
        <taxon>Viridiplantae</taxon>
        <taxon>Streptophyta</taxon>
        <taxon>Embryophyta</taxon>
        <taxon>Tracheophyta</taxon>
        <taxon>Spermatophyta</taxon>
        <taxon>Magnoliopsida</taxon>
        <taxon>Ranunculales</taxon>
        <taxon>Papaveraceae</taxon>
        <taxon>Papaveroideae</taxon>
        <taxon>Papaver</taxon>
    </lineage>
</organism>
<keyword evidence="5" id="KW-0539">Nucleus</keyword>
<dbReference type="Proteomes" id="UP001177140">
    <property type="component" value="Unassembled WGS sequence"/>
</dbReference>
<dbReference type="EMBL" id="JAJJMA010224954">
    <property type="protein sequence ID" value="MCL7041562.1"/>
    <property type="molecule type" value="Genomic_DNA"/>
</dbReference>
<name>A0AA42AU80_PAPNU</name>
<reference evidence="7" key="1">
    <citation type="submission" date="2022-03" db="EMBL/GenBank/DDBJ databases">
        <title>A functionally conserved STORR gene fusion in Papaver species that diverged 16.8 million years ago.</title>
        <authorList>
            <person name="Catania T."/>
        </authorList>
    </citation>
    <scope>NUCLEOTIDE SEQUENCE</scope>
    <source>
        <strain evidence="7">S-191538</strain>
    </source>
</reference>
<evidence type="ECO:0000313" key="8">
    <source>
        <dbReference type="Proteomes" id="UP001177140"/>
    </source>
</evidence>
<evidence type="ECO:0000256" key="4">
    <source>
        <dbReference type="ARBA" id="ARBA00023163"/>
    </source>
</evidence>
<dbReference type="PANTHER" id="PTHR31391">
    <property type="entry name" value="B3 DOMAIN-CONTAINING PROTEIN OS11G0197600-RELATED"/>
    <property type="match status" value="1"/>
</dbReference>
<evidence type="ECO:0000256" key="2">
    <source>
        <dbReference type="ARBA" id="ARBA00023015"/>
    </source>
</evidence>
<proteinExistence type="predicted"/>
<keyword evidence="3" id="KW-0238">DNA-binding</keyword>
<comment type="subcellular location">
    <subcellularLocation>
        <location evidence="1">Nucleus</location>
    </subcellularLocation>
</comment>
<dbReference type="AlphaFoldDB" id="A0AA42AU80"/>
<protein>
    <recommendedName>
        <fullName evidence="6">TF-B3 domain-containing protein</fullName>
    </recommendedName>
</protein>
<dbReference type="InterPro" id="IPR044837">
    <property type="entry name" value="REM16-like"/>
</dbReference>
<dbReference type="PROSITE" id="PS50863">
    <property type="entry name" value="B3"/>
    <property type="match status" value="1"/>
</dbReference>
<keyword evidence="2" id="KW-0805">Transcription regulation</keyword>
<gene>
    <name evidence="7" type="ORF">MKW94_024634</name>
</gene>
<sequence>MVRSHVSGCFWLGLPSKFCLSNLPKNDTLFTLADEDGKEYIVNYLPRKLGLSGGWKAFAIAHKLVAGDALVFHLIKFSIFKVYIVRTSGLAEVDADLDLLKLESNTEESDT</sequence>
<accession>A0AA42AU80</accession>
<dbReference type="CDD" id="cd10017">
    <property type="entry name" value="B3_DNA"/>
    <property type="match status" value="1"/>
</dbReference>
<evidence type="ECO:0000256" key="5">
    <source>
        <dbReference type="ARBA" id="ARBA00023242"/>
    </source>
</evidence>
<dbReference type="PANTHER" id="PTHR31391:SF4">
    <property type="entry name" value="B3 DOMAIN-CONTAINING PROTEIN OS03G0184500"/>
    <property type="match status" value="1"/>
</dbReference>
<dbReference type="InterPro" id="IPR003340">
    <property type="entry name" value="B3_DNA-bd"/>
</dbReference>
<comment type="caution">
    <text evidence="7">The sequence shown here is derived from an EMBL/GenBank/DDBJ whole genome shotgun (WGS) entry which is preliminary data.</text>
</comment>
<keyword evidence="4" id="KW-0804">Transcription</keyword>
<dbReference type="SMART" id="SM01019">
    <property type="entry name" value="B3"/>
    <property type="match status" value="1"/>
</dbReference>
<evidence type="ECO:0000256" key="1">
    <source>
        <dbReference type="ARBA" id="ARBA00004123"/>
    </source>
</evidence>
<dbReference type="GO" id="GO:0003677">
    <property type="term" value="F:DNA binding"/>
    <property type="evidence" value="ECO:0007669"/>
    <property type="project" value="UniProtKB-KW"/>
</dbReference>
<dbReference type="GO" id="GO:0005634">
    <property type="term" value="C:nucleus"/>
    <property type="evidence" value="ECO:0007669"/>
    <property type="project" value="UniProtKB-SubCell"/>
</dbReference>